<protein>
    <recommendedName>
        <fullName evidence="3">anthocyanidin 3-O-glucosyltransferase</fullName>
        <ecNumber evidence="3">2.4.1.115</ecNumber>
    </recommendedName>
</protein>
<dbReference type="SUPFAM" id="SSF53756">
    <property type="entry name" value="UDP-Glycosyltransferase/glycogen phosphorylase"/>
    <property type="match status" value="1"/>
</dbReference>
<dbReference type="GO" id="GO:0047213">
    <property type="term" value="F:anthocyanidin 3-O-glucosyltransferase activity"/>
    <property type="evidence" value="ECO:0007669"/>
    <property type="project" value="UniProtKB-EC"/>
</dbReference>
<dbReference type="InterPro" id="IPR002213">
    <property type="entry name" value="UDP_glucos_trans"/>
</dbReference>
<accession>A0AAV0KFC5</accession>
<dbReference type="AlphaFoldDB" id="A0AAV0KFC5"/>
<evidence type="ECO:0000313" key="8">
    <source>
        <dbReference type="EMBL" id="CAI0420165.1"/>
    </source>
</evidence>
<dbReference type="Proteomes" id="UP001154282">
    <property type="component" value="Unassembled WGS sequence"/>
</dbReference>
<dbReference type="PANTHER" id="PTHR48046:SF7">
    <property type="entry name" value="UDP-GLYCOSYLTRANSFERASE 72E1"/>
    <property type="match status" value="1"/>
</dbReference>
<dbReference type="CDD" id="cd03784">
    <property type="entry name" value="GT1_Gtf-like"/>
    <property type="match status" value="1"/>
</dbReference>
<dbReference type="Gene3D" id="3.40.50.2000">
    <property type="entry name" value="Glycogen Phosphorylase B"/>
    <property type="match status" value="1"/>
</dbReference>
<dbReference type="FunFam" id="3.40.50.2000:FF:000431">
    <property type="entry name" value="UDP-glycosyltransferase 90A1"/>
    <property type="match status" value="1"/>
</dbReference>
<comment type="caution">
    <text evidence="8">The sequence shown here is derived from an EMBL/GenBank/DDBJ whole genome shotgun (WGS) entry which is preliminary data.</text>
</comment>
<dbReference type="EC" id="2.4.1.115" evidence="3"/>
<evidence type="ECO:0000256" key="3">
    <source>
        <dbReference type="ARBA" id="ARBA00012585"/>
    </source>
</evidence>
<evidence type="ECO:0000256" key="1">
    <source>
        <dbReference type="ARBA" id="ARBA00004935"/>
    </source>
</evidence>
<organism evidence="8 9">
    <name type="scientific">Linum tenue</name>
    <dbReference type="NCBI Taxonomy" id="586396"/>
    <lineage>
        <taxon>Eukaryota</taxon>
        <taxon>Viridiplantae</taxon>
        <taxon>Streptophyta</taxon>
        <taxon>Embryophyta</taxon>
        <taxon>Tracheophyta</taxon>
        <taxon>Spermatophyta</taxon>
        <taxon>Magnoliopsida</taxon>
        <taxon>eudicotyledons</taxon>
        <taxon>Gunneridae</taxon>
        <taxon>Pentapetalae</taxon>
        <taxon>rosids</taxon>
        <taxon>fabids</taxon>
        <taxon>Malpighiales</taxon>
        <taxon>Linaceae</taxon>
        <taxon>Linum</taxon>
    </lineage>
</organism>
<dbReference type="PROSITE" id="PS00375">
    <property type="entry name" value="UDPGT"/>
    <property type="match status" value="1"/>
</dbReference>
<name>A0AAV0KFC5_9ROSI</name>
<evidence type="ECO:0000313" key="9">
    <source>
        <dbReference type="Proteomes" id="UP001154282"/>
    </source>
</evidence>
<dbReference type="Pfam" id="PF00201">
    <property type="entry name" value="UDPGT"/>
    <property type="match status" value="1"/>
</dbReference>
<evidence type="ECO:0000256" key="7">
    <source>
        <dbReference type="RuleBase" id="RU003718"/>
    </source>
</evidence>
<comment type="catalytic activity">
    <reaction evidence="6">
        <text>an anthocyanidin + UDP-alpha-D-glucose + H(+) = an anthocyanidin 3-O-beta-D-glucoside + UDP</text>
        <dbReference type="Rhea" id="RHEA:20093"/>
        <dbReference type="ChEBI" id="CHEBI:15378"/>
        <dbReference type="ChEBI" id="CHEBI:16307"/>
        <dbReference type="ChEBI" id="CHEBI:58223"/>
        <dbReference type="ChEBI" id="CHEBI:58885"/>
        <dbReference type="ChEBI" id="CHEBI:143576"/>
        <dbReference type="EC" id="2.4.1.115"/>
    </reaction>
</comment>
<dbReference type="PANTHER" id="PTHR48046">
    <property type="entry name" value="UDP-GLYCOSYLTRANSFERASE 72E1"/>
    <property type="match status" value="1"/>
</dbReference>
<dbReference type="EMBL" id="CAMGYJ010000005">
    <property type="protein sequence ID" value="CAI0420165.1"/>
    <property type="molecule type" value="Genomic_DNA"/>
</dbReference>
<dbReference type="GO" id="GO:0047209">
    <property type="term" value="F:coniferyl-alcohol glucosyltransferase activity"/>
    <property type="evidence" value="ECO:0007669"/>
    <property type="project" value="TreeGrafter"/>
</dbReference>
<keyword evidence="9" id="KW-1185">Reference proteome</keyword>
<sequence>MWAPQAEILAHPAVGGFLSHCGWNSTLESLTNGVPMVVWPLYAEQKLNAALLAEELQVAVRPGYNNGGVVKREEIEEMVRRVMVAKEEEGKAMRERVMELKESGERALSRKLKGSSYSALAQVARELELNHQRVVAKARGA</sequence>
<evidence type="ECO:0000256" key="2">
    <source>
        <dbReference type="ARBA" id="ARBA00009995"/>
    </source>
</evidence>
<keyword evidence="4 7" id="KW-0328">Glycosyltransferase</keyword>
<evidence type="ECO:0000256" key="5">
    <source>
        <dbReference type="ARBA" id="ARBA00022679"/>
    </source>
</evidence>
<gene>
    <name evidence="8" type="ORF">LITE_LOCUS18291</name>
</gene>
<evidence type="ECO:0000256" key="4">
    <source>
        <dbReference type="ARBA" id="ARBA00022676"/>
    </source>
</evidence>
<comment type="similarity">
    <text evidence="2 7">Belongs to the UDP-glycosyltransferase family.</text>
</comment>
<comment type="pathway">
    <text evidence="1">Pigment biosynthesis; anthocyanin biosynthesis.</text>
</comment>
<evidence type="ECO:0000256" key="6">
    <source>
        <dbReference type="ARBA" id="ARBA00047606"/>
    </source>
</evidence>
<reference evidence="8" key="1">
    <citation type="submission" date="2022-08" db="EMBL/GenBank/DDBJ databases">
        <authorList>
            <person name="Gutierrez-Valencia J."/>
        </authorList>
    </citation>
    <scope>NUCLEOTIDE SEQUENCE</scope>
</reference>
<dbReference type="InterPro" id="IPR035595">
    <property type="entry name" value="UDP_glycos_trans_CS"/>
</dbReference>
<proteinExistence type="inferred from homology"/>
<keyword evidence="5 7" id="KW-0808">Transferase</keyword>